<accession>A0A4R9IML3</accession>
<evidence type="ECO:0000313" key="5">
    <source>
        <dbReference type="Proteomes" id="UP000297918"/>
    </source>
</evidence>
<proteinExistence type="predicted"/>
<keyword evidence="1" id="KW-1133">Transmembrane helix</keyword>
<keyword evidence="1" id="KW-0472">Membrane</keyword>
<protein>
    <submittedName>
        <fullName evidence="2">Uncharacterized protein</fullName>
    </submittedName>
</protein>
<name>A0A4R9IML3_9LEPT</name>
<reference evidence="4 5" key="2">
    <citation type="journal article" date="2019" name="PLoS Negl. Trop. Dis.">
        <title>Revisiting the worldwide diversity of Leptospira species in the environment.</title>
        <authorList>
            <person name="Vincent A.T."/>
            <person name="Schiettekatte O."/>
            <person name="Bourhy P."/>
            <person name="Veyrier F.J."/>
            <person name="Picardeau M."/>
        </authorList>
    </citation>
    <scope>NUCLEOTIDE SEQUENCE [LARGE SCALE GENOMIC DNA]</scope>
    <source>
        <strain evidence="2 4">201800280</strain>
        <strain evidence="5">201800281</strain>
    </source>
</reference>
<evidence type="ECO:0000313" key="4">
    <source>
        <dbReference type="Proteomes" id="UP000297394"/>
    </source>
</evidence>
<dbReference type="RefSeq" id="WP_135747759.1">
    <property type="nucleotide sequence ID" value="NZ_RQFL01000022.1"/>
</dbReference>
<keyword evidence="1" id="KW-0812">Transmembrane</keyword>
<dbReference type="Proteomes" id="UP000297918">
    <property type="component" value="Unassembled WGS sequence"/>
</dbReference>
<evidence type="ECO:0000313" key="2">
    <source>
        <dbReference type="EMBL" id="TGK89972.1"/>
    </source>
</evidence>
<dbReference type="EMBL" id="RQFL01000022">
    <property type="protein sequence ID" value="TGK92195.1"/>
    <property type="molecule type" value="Genomic_DNA"/>
</dbReference>
<reference evidence="3" key="1">
    <citation type="submission" date="2018-10" db="EMBL/GenBank/DDBJ databases">
        <authorList>
            <person name="Vincent A.T."/>
            <person name="Schiettekatte O."/>
            <person name="Bourhy P."/>
            <person name="Veyrier F.J."/>
            <person name="Picardeau M."/>
        </authorList>
    </citation>
    <scope>NUCLEOTIDE SEQUENCE</scope>
    <source>
        <strain evidence="3">201800281</strain>
    </source>
</reference>
<dbReference type="Proteomes" id="UP000297394">
    <property type="component" value="Unassembled WGS sequence"/>
</dbReference>
<dbReference type="EMBL" id="RQFM01000007">
    <property type="protein sequence ID" value="TGK89972.1"/>
    <property type="molecule type" value="Genomic_DNA"/>
</dbReference>
<evidence type="ECO:0000313" key="3">
    <source>
        <dbReference type="EMBL" id="TGK92195.1"/>
    </source>
</evidence>
<feature type="transmembrane region" description="Helical" evidence="1">
    <location>
        <begin position="159"/>
        <end position="176"/>
    </location>
</feature>
<keyword evidence="5" id="KW-1185">Reference proteome</keyword>
<evidence type="ECO:0000256" key="1">
    <source>
        <dbReference type="SAM" id="Phobius"/>
    </source>
</evidence>
<organism evidence="2 4">
    <name type="scientific">Leptospira bourretii</name>
    <dbReference type="NCBI Taxonomy" id="2484962"/>
    <lineage>
        <taxon>Bacteria</taxon>
        <taxon>Pseudomonadati</taxon>
        <taxon>Spirochaetota</taxon>
        <taxon>Spirochaetia</taxon>
        <taxon>Leptospirales</taxon>
        <taxon>Leptospiraceae</taxon>
        <taxon>Leptospira</taxon>
    </lineage>
</organism>
<gene>
    <name evidence="2" type="ORF">EHQ23_02325</name>
    <name evidence="3" type="ORF">EHQ26_09470</name>
</gene>
<feature type="transmembrane region" description="Helical" evidence="1">
    <location>
        <begin position="77"/>
        <end position="95"/>
    </location>
</feature>
<feature type="transmembrane region" description="Helical" evidence="1">
    <location>
        <begin position="40"/>
        <end position="57"/>
    </location>
</feature>
<comment type="caution">
    <text evidence="2">The sequence shown here is derived from an EMBL/GenBank/DDBJ whole genome shotgun (WGS) entry which is preliminary data.</text>
</comment>
<sequence length="177" mass="20943">MENSKKYFALNNKNQEKIFALSYSLYDSTMKENDNADKKIAGYLIILNIISIGYISILEKIFKFQDALKTQNNLSLHYLLISFTLIFCLVYLFIVQKLAKSIFFREFKSHIIGEDINSLLKLKTNEYWIALYQYYFKCYEQNRILVNAKKNTIKESEKLFIIELYILLIITIILAII</sequence>
<dbReference type="AlphaFoldDB" id="A0A4R9IML3"/>